<dbReference type="InterPro" id="IPR032858">
    <property type="entry name" value="CcoP_N"/>
</dbReference>
<dbReference type="Gene3D" id="6.10.280.130">
    <property type="match status" value="1"/>
</dbReference>
<keyword evidence="16 19" id="KW-0408">Iron</keyword>
<dbReference type="Gene3D" id="1.10.760.10">
    <property type="entry name" value="Cytochrome c-like domain"/>
    <property type="match status" value="2"/>
</dbReference>
<keyword evidence="14 22" id="KW-1133">Transmembrane helix</keyword>
<dbReference type="GO" id="GO:0005886">
    <property type="term" value="C:plasma membrane"/>
    <property type="evidence" value="ECO:0007669"/>
    <property type="project" value="UniProtKB-SubCell"/>
</dbReference>
<evidence type="ECO:0000256" key="18">
    <source>
        <dbReference type="ARBA" id="ARBA00023136"/>
    </source>
</evidence>
<dbReference type="UniPathway" id="UPA00705"/>
<dbReference type="Pfam" id="PF13442">
    <property type="entry name" value="Cytochrome_CBB3"/>
    <property type="match status" value="2"/>
</dbReference>
<keyword evidence="17 19" id="KW-0406">Ion transport</keyword>
<keyword evidence="25" id="KW-1185">Reference proteome</keyword>
<keyword evidence="9 22" id="KW-0812">Transmembrane</keyword>
<evidence type="ECO:0000256" key="13">
    <source>
        <dbReference type="ARBA" id="ARBA00022982"/>
    </source>
</evidence>
<accession>A0A2P1PUC2</accession>
<evidence type="ECO:0000256" key="20">
    <source>
        <dbReference type="PIRSR" id="PIRSR000006-1"/>
    </source>
</evidence>
<dbReference type="GO" id="GO:1902600">
    <property type="term" value="P:proton transmembrane transport"/>
    <property type="evidence" value="ECO:0007669"/>
    <property type="project" value="UniProtKB-KW"/>
</dbReference>
<feature type="binding site" description="covalent" evidence="21">
    <location>
        <position position="226"/>
    </location>
    <ligand>
        <name>heme c</name>
        <dbReference type="ChEBI" id="CHEBI:61717"/>
        <label>2</label>
    </ligand>
</feature>
<comment type="pathway">
    <text evidence="2 19">Energy metabolism; oxidative phosphorylation.</text>
</comment>
<dbReference type="Pfam" id="PF14715">
    <property type="entry name" value="FixP_N"/>
    <property type="match status" value="1"/>
</dbReference>
<dbReference type="EMBL" id="CP027860">
    <property type="protein sequence ID" value="AVP98438.1"/>
    <property type="molecule type" value="Genomic_DNA"/>
</dbReference>
<protein>
    <recommendedName>
        <fullName evidence="19">Cbb3-type cytochrome c oxidase subunit</fullName>
    </recommendedName>
</protein>
<evidence type="ECO:0000313" key="25">
    <source>
        <dbReference type="Proteomes" id="UP000241074"/>
    </source>
</evidence>
<evidence type="ECO:0000256" key="21">
    <source>
        <dbReference type="PIRSR" id="PIRSR000006-2"/>
    </source>
</evidence>
<feature type="transmembrane region" description="Helical" evidence="22">
    <location>
        <begin position="6"/>
        <end position="26"/>
    </location>
</feature>
<dbReference type="PROSITE" id="PS51007">
    <property type="entry name" value="CYTC"/>
    <property type="match status" value="2"/>
</dbReference>
<reference evidence="24 25" key="1">
    <citation type="submission" date="2018-03" db="EMBL/GenBank/DDBJ databases">
        <title>Ahniella affigens gen. nov., sp. nov., a gammaproteobacterium isolated from sandy soil near a stream.</title>
        <authorList>
            <person name="Ko Y."/>
            <person name="Kim J.-H."/>
        </authorList>
    </citation>
    <scope>NUCLEOTIDE SEQUENCE [LARGE SCALE GENOMIC DNA]</scope>
    <source>
        <strain evidence="24 25">D13</strain>
    </source>
</reference>
<evidence type="ECO:0000256" key="4">
    <source>
        <dbReference type="ARBA" id="ARBA00022448"/>
    </source>
</evidence>
<dbReference type="RefSeq" id="WP_106892359.1">
    <property type="nucleotide sequence ID" value="NZ_CP027860.1"/>
</dbReference>
<dbReference type="GO" id="GO:0020037">
    <property type="term" value="F:heme binding"/>
    <property type="evidence" value="ECO:0007669"/>
    <property type="project" value="InterPro"/>
</dbReference>
<feature type="binding site" description="covalent" evidence="21">
    <location>
        <position position="229"/>
    </location>
    <ligand>
        <name>heme c</name>
        <dbReference type="ChEBI" id="CHEBI:61717"/>
        <label>2</label>
    </ligand>
</feature>
<evidence type="ECO:0000256" key="8">
    <source>
        <dbReference type="ARBA" id="ARBA00022660"/>
    </source>
</evidence>
<keyword evidence="15 19" id="KW-0560">Oxidoreductase</keyword>
<keyword evidence="18 19" id="KW-0472">Membrane</keyword>
<feature type="domain" description="Cytochrome c" evidence="23">
    <location>
        <begin position="213"/>
        <end position="294"/>
    </location>
</feature>
<keyword evidence="11" id="KW-0677">Repeat</keyword>
<dbReference type="GO" id="GO:0046872">
    <property type="term" value="F:metal ion binding"/>
    <property type="evidence" value="ECO:0007669"/>
    <property type="project" value="UniProtKB-KW"/>
</dbReference>
<proteinExistence type="inferred from homology"/>
<feature type="domain" description="Cytochrome c" evidence="23">
    <location>
        <begin position="127"/>
        <end position="207"/>
    </location>
</feature>
<dbReference type="InterPro" id="IPR009056">
    <property type="entry name" value="Cyt_c-like_dom"/>
</dbReference>
<evidence type="ECO:0000256" key="15">
    <source>
        <dbReference type="ARBA" id="ARBA00023002"/>
    </source>
</evidence>
<dbReference type="KEGG" id="xba:C7S18_15130"/>
<dbReference type="PIRSF" id="PIRSF000006">
    <property type="entry name" value="Cbb3-Cox_fixP"/>
    <property type="match status" value="1"/>
</dbReference>
<dbReference type="NCBIfam" id="TIGR00782">
    <property type="entry name" value="ccoP"/>
    <property type="match status" value="1"/>
</dbReference>
<evidence type="ECO:0000256" key="6">
    <source>
        <dbReference type="ARBA" id="ARBA00022519"/>
    </source>
</evidence>
<evidence type="ECO:0000256" key="11">
    <source>
        <dbReference type="ARBA" id="ARBA00022737"/>
    </source>
</evidence>
<dbReference type="SUPFAM" id="SSF46626">
    <property type="entry name" value="Cytochrome c"/>
    <property type="match status" value="2"/>
</dbReference>
<evidence type="ECO:0000256" key="7">
    <source>
        <dbReference type="ARBA" id="ARBA00022617"/>
    </source>
</evidence>
<dbReference type="Proteomes" id="UP000241074">
    <property type="component" value="Chromosome"/>
</dbReference>
<comment type="function">
    <text evidence="19">C-type cytochrome. Part of the cbb3-type cytochrome c oxidase complex.</text>
</comment>
<dbReference type="GO" id="GO:0006119">
    <property type="term" value="P:oxidative phosphorylation"/>
    <property type="evidence" value="ECO:0007669"/>
    <property type="project" value="UniProtKB-UniPathway"/>
</dbReference>
<dbReference type="PANTHER" id="PTHR33751:SF1">
    <property type="entry name" value="CBB3-TYPE CYTOCHROME C OXIDASE SUBUNIT FIXP"/>
    <property type="match status" value="1"/>
</dbReference>
<evidence type="ECO:0000256" key="9">
    <source>
        <dbReference type="ARBA" id="ARBA00022692"/>
    </source>
</evidence>
<keyword evidence="5 19" id="KW-1003">Cell membrane</keyword>
<evidence type="ECO:0000256" key="1">
    <source>
        <dbReference type="ARBA" id="ARBA00004533"/>
    </source>
</evidence>
<comment type="subunit">
    <text evidence="19">Component of the cbb3-type cytochrome c oxidase.</text>
</comment>
<dbReference type="InterPro" id="IPR036909">
    <property type="entry name" value="Cyt_c-like_dom_sf"/>
</dbReference>
<feature type="binding site" description="covalent" evidence="21">
    <location>
        <position position="143"/>
    </location>
    <ligand>
        <name>heme c</name>
        <dbReference type="ChEBI" id="CHEBI:61717"/>
        <label>1</label>
    </ligand>
</feature>
<dbReference type="PANTHER" id="PTHR33751">
    <property type="entry name" value="CBB3-TYPE CYTOCHROME C OXIDASE SUBUNIT FIXP"/>
    <property type="match status" value="1"/>
</dbReference>
<evidence type="ECO:0000256" key="16">
    <source>
        <dbReference type="ARBA" id="ARBA00023004"/>
    </source>
</evidence>
<evidence type="ECO:0000256" key="2">
    <source>
        <dbReference type="ARBA" id="ARBA00004673"/>
    </source>
</evidence>
<dbReference type="GO" id="GO:0009055">
    <property type="term" value="F:electron transfer activity"/>
    <property type="evidence" value="ECO:0007669"/>
    <property type="project" value="InterPro"/>
</dbReference>
<dbReference type="InterPro" id="IPR050597">
    <property type="entry name" value="Cytochrome_c_Oxidase_Subunit"/>
</dbReference>
<gene>
    <name evidence="24" type="primary">ccoP</name>
    <name evidence="24" type="ORF">C7S18_15130</name>
</gene>
<feature type="binding site" description="axial binding residue" evidence="20">
    <location>
        <position position="144"/>
    </location>
    <ligand>
        <name>heme c</name>
        <dbReference type="ChEBI" id="CHEBI:61717"/>
        <label>1</label>
    </ligand>
    <ligandPart>
        <name>Fe</name>
        <dbReference type="ChEBI" id="CHEBI:18248"/>
    </ligandPart>
</feature>
<keyword evidence="13 19" id="KW-0249">Electron transport</keyword>
<dbReference type="InterPro" id="IPR004678">
    <property type="entry name" value="Cyt_c_oxidase_cbb3_su3"/>
</dbReference>
<dbReference type="GO" id="GO:0016491">
    <property type="term" value="F:oxidoreductase activity"/>
    <property type="evidence" value="ECO:0007669"/>
    <property type="project" value="UniProtKB-KW"/>
</dbReference>
<evidence type="ECO:0000256" key="14">
    <source>
        <dbReference type="ARBA" id="ARBA00022989"/>
    </source>
</evidence>
<dbReference type="AlphaFoldDB" id="A0A2P1PUC2"/>
<comment type="subcellular location">
    <subcellularLocation>
        <location evidence="1 19">Cell inner membrane</location>
    </subcellularLocation>
</comment>
<keyword evidence="7 19" id="KW-0349">Heme</keyword>
<evidence type="ECO:0000256" key="17">
    <source>
        <dbReference type="ARBA" id="ARBA00023065"/>
    </source>
</evidence>
<sequence length="297" mass="32549">MSSFWSFYIAALVVLNIAGCVWLLWYTAHRRANKVNQAETTGHVWDGNLTELNKPLPRWWINMFYLTIFFTIAYLVIYPGFGAFSGTKGWSSIAQLQDEEAKMQAIWNERYARFEGQPIDALAKDPEAVQVGQNIFANNCAACHGSLAQGANGYPNLTDNDWLWGGTPDRMLETILNGRIGAMPAWGPALAEGNQLPAVVSYVQSLSGGEKSELSARGETTFKTLCIACHGVDGTGNTMLGAPNLTDHIWLHGSDTATITRIIGEGKTNQMPAHGPLLGETRARLAGAYVWSLRQEP</sequence>
<comment type="cofactor">
    <cofactor evidence="19 21">
        <name>heme c</name>
        <dbReference type="ChEBI" id="CHEBI:61717"/>
    </cofactor>
    <text evidence="19 21">Binds 2 heme C groups per subunit.</text>
</comment>
<feature type="binding site" description="covalent" evidence="21">
    <location>
        <position position="140"/>
    </location>
    <ligand>
        <name>heme c</name>
        <dbReference type="ChEBI" id="CHEBI:61717"/>
        <label>1</label>
    </ligand>
</feature>
<keyword evidence="4 19" id="KW-0813">Transport</keyword>
<name>A0A2P1PUC2_9GAMM</name>
<feature type="transmembrane region" description="Helical" evidence="22">
    <location>
        <begin position="59"/>
        <end position="81"/>
    </location>
</feature>
<keyword evidence="10 19" id="KW-0479">Metal-binding</keyword>
<dbReference type="InterPro" id="IPR038414">
    <property type="entry name" value="CcoP_N_sf"/>
</dbReference>
<dbReference type="OrthoDB" id="9811281at2"/>
<keyword evidence="6 19" id="KW-0997">Cell inner membrane</keyword>
<evidence type="ECO:0000256" key="22">
    <source>
        <dbReference type="SAM" id="Phobius"/>
    </source>
</evidence>
<organism evidence="24 25">
    <name type="scientific">Ahniella affigens</name>
    <dbReference type="NCBI Taxonomy" id="2021234"/>
    <lineage>
        <taxon>Bacteria</taxon>
        <taxon>Pseudomonadati</taxon>
        <taxon>Pseudomonadota</taxon>
        <taxon>Gammaproteobacteria</taxon>
        <taxon>Lysobacterales</taxon>
        <taxon>Rhodanobacteraceae</taxon>
        <taxon>Ahniella</taxon>
    </lineage>
</organism>
<evidence type="ECO:0000256" key="5">
    <source>
        <dbReference type="ARBA" id="ARBA00022475"/>
    </source>
</evidence>
<feature type="binding site" description="axial binding residue" evidence="20">
    <location>
        <position position="183"/>
    </location>
    <ligand>
        <name>heme c</name>
        <dbReference type="ChEBI" id="CHEBI:61717"/>
        <label>2</label>
    </ligand>
    <ligandPart>
        <name>Fe</name>
        <dbReference type="ChEBI" id="CHEBI:18248"/>
    </ligandPart>
</feature>
<evidence type="ECO:0000256" key="12">
    <source>
        <dbReference type="ARBA" id="ARBA00022781"/>
    </source>
</evidence>
<reference evidence="24 25" key="2">
    <citation type="submission" date="2018-03" db="EMBL/GenBank/DDBJ databases">
        <authorList>
            <person name="Keele B.F."/>
        </authorList>
    </citation>
    <scope>NUCLEOTIDE SEQUENCE [LARGE SCALE GENOMIC DNA]</scope>
    <source>
        <strain evidence="24 25">D13</strain>
    </source>
</reference>
<evidence type="ECO:0000313" key="24">
    <source>
        <dbReference type="EMBL" id="AVP98438.1"/>
    </source>
</evidence>
<keyword evidence="12 19" id="KW-0375">Hydrogen ion transport</keyword>
<evidence type="ECO:0000256" key="19">
    <source>
        <dbReference type="PIRNR" id="PIRNR000006"/>
    </source>
</evidence>
<keyword evidence="8 19" id="KW-0679">Respiratory chain</keyword>
<evidence type="ECO:0000256" key="3">
    <source>
        <dbReference type="ARBA" id="ARBA00006113"/>
    </source>
</evidence>
<feature type="binding site" description="axial binding residue" evidence="20">
    <location>
        <position position="271"/>
    </location>
    <ligand>
        <name>heme c</name>
        <dbReference type="ChEBI" id="CHEBI:61717"/>
        <label>1</label>
    </ligand>
    <ligandPart>
        <name>Fe</name>
        <dbReference type="ChEBI" id="CHEBI:18248"/>
    </ligandPart>
</feature>
<evidence type="ECO:0000259" key="23">
    <source>
        <dbReference type="PROSITE" id="PS51007"/>
    </source>
</evidence>
<evidence type="ECO:0000256" key="10">
    <source>
        <dbReference type="ARBA" id="ARBA00022723"/>
    </source>
</evidence>
<feature type="binding site" description="axial binding residue" evidence="20">
    <location>
        <position position="230"/>
    </location>
    <ligand>
        <name>heme c</name>
        <dbReference type="ChEBI" id="CHEBI:61717"/>
        <label>2</label>
    </ligand>
    <ligandPart>
        <name>Fe</name>
        <dbReference type="ChEBI" id="CHEBI:18248"/>
    </ligandPart>
</feature>
<comment type="similarity">
    <text evidence="3 19">Belongs to the CcoP / FixP family.</text>
</comment>